<protein>
    <submittedName>
        <fullName evidence="2">Uncharacterized protein</fullName>
    </submittedName>
</protein>
<sequence length="64" mass="6974">MLRLNLTRERSQLGRADGPGPGQWQAVRSGHEAMGYWVFGQSRGLSPEGLVNGLGFCPTQTQSE</sequence>
<name>A0ABQ7CR40_BRACR</name>
<feature type="compositionally biased region" description="Basic and acidic residues" evidence="1">
    <location>
        <begin position="1"/>
        <end position="12"/>
    </location>
</feature>
<evidence type="ECO:0000313" key="2">
    <source>
        <dbReference type="EMBL" id="KAF3562006.1"/>
    </source>
</evidence>
<gene>
    <name evidence="2" type="ORF">DY000_02016105</name>
</gene>
<feature type="region of interest" description="Disordered" evidence="1">
    <location>
        <begin position="1"/>
        <end position="24"/>
    </location>
</feature>
<reference evidence="2 3" key="1">
    <citation type="journal article" date="2020" name="BMC Genomics">
        <title>Intraspecific diversification of the crop wild relative Brassica cretica Lam. using demographic model selection.</title>
        <authorList>
            <person name="Kioukis A."/>
            <person name="Michalopoulou V.A."/>
            <person name="Briers L."/>
            <person name="Pirintsos S."/>
            <person name="Studholme D.J."/>
            <person name="Pavlidis P."/>
            <person name="Sarris P.F."/>
        </authorList>
    </citation>
    <scope>NUCLEOTIDE SEQUENCE [LARGE SCALE GENOMIC DNA]</scope>
    <source>
        <strain evidence="3">cv. PFS-1207/04</strain>
    </source>
</reference>
<dbReference type="EMBL" id="QGKV02000759">
    <property type="protein sequence ID" value="KAF3562006.1"/>
    <property type="molecule type" value="Genomic_DNA"/>
</dbReference>
<proteinExistence type="predicted"/>
<organism evidence="2 3">
    <name type="scientific">Brassica cretica</name>
    <name type="common">Mustard</name>
    <dbReference type="NCBI Taxonomy" id="69181"/>
    <lineage>
        <taxon>Eukaryota</taxon>
        <taxon>Viridiplantae</taxon>
        <taxon>Streptophyta</taxon>
        <taxon>Embryophyta</taxon>
        <taxon>Tracheophyta</taxon>
        <taxon>Spermatophyta</taxon>
        <taxon>Magnoliopsida</taxon>
        <taxon>eudicotyledons</taxon>
        <taxon>Gunneridae</taxon>
        <taxon>Pentapetalae</taxon>
        <taxon>rosids</taxon>
        <taxon>malvids</taxon>
        <taxon>Brassicales</taxon>
        <taxon>Brassicaceae</taxon>
        <taxon>Brassiceae</taxon>
        <taxon>Brassica</taxon>
    </lineage>
</organism>
<comment type="caution">
    <text evidence="2">The sequence shown here is derived from an EMBL/GenBank/DDBJ whole genome shotgun (WGS) entry which is preliminary data.</text>
</comment>
<keyword evidence="3" id="KW-1185">Reference proteome</keyword>
<evidence type="ECO:0000313" key="3">
    <source>
        <dbReference type="Proteomes" id="UP000266723"/>
    </source>
</evidence>
<accession>A0ABQ7CR40</accession>
<evidence type="ECO:0000256" key="1">
    <source>
        <dbReference type="SAM" id="MobiDB-lite"/>
    </source>
</evidence>
<dbReference type="Proteomes" id="UP000266723">
    <property type="component" value="Unassembled WGS sequence"/>
</dbReference>